<dbReference type="GO" id="GO:0015297">
    <property type="term" value="F:antiporter activity"/>
    <property type="evidence" value="ECO:0007669"/>
    <property type="project" value="InterPro"/>
</dbReference>
<comment type="caution">
    <text evidence="8">The sequence shown here is derived from an EMBL/GenBank/DDBJ whole genome shotgun (WGS) entry which is preliminary data.</text>
</comment>
<dbReference type="InterPro" id="IPR048279">
    <property type="entry name" value="MdtK-like"/>
</dbReference>
<evidence type="ECO:0000256" key="2">
    <source>
        <dbReference type="ARBA" id="ARBA00022448"/>
    </source>
</evidence>
<accession>A0A1U7M2S9</accession>
<feature type="transmembrane region" description="Helical" evidence="7">
    <location>
        <begin position="365"/>
        <end position="384"/>
    </location>
</feature>
<keyword evidence="2" id="KW-0813">Transport</keyword>
<dbReference type="PANTHER" id="PTHR42925">
    <property type="entry name" value="MULTIDRUG AND TOXIN EFFLUX PROTEIN MATE FAMILY"/>
    <property type="match status" value="1"/>
</dbReference>
<keyword evidence="5 7" id="KW-1133">Transmembrane helix</keyword>
<evidence type="ECO:0000313" key="9">
    <source>
        <dbReference type="Proteomes" id="UP000186112"/>
    </source>
</evidence>
<keyword evidence="3" id="KW-1003">Cell membrane</keyword>
<protein>
    <submittedName>
        <fullName evidence="8">Multidrug resistance protein NorM</fullName>
    </submittedName>
</protein>
<dbReference type="GO" id="GO:0005886">
    <property type="term" value="C:plasma membrane"/>
    <property type="evidence" value="ECO:0007669"/>
    <property type="project" value="UniProtKB-SubCell"/>
</dbReference>
<proteinExistence type="predicted"/>
<feature type="transmembrane region" description="Helical" evidence="7">
    <location>
        <begin position="135"/>
        <end position="156"/>
    </location>
</feature>
<dbReference type="InterPro" id="IPR002528">
    <property type="entry name" value="MATE_fam"/>
</dbReference>
<gene>
    <name evidence="8" type="primary">norM</name>
    <name evidence="8" type="ORF">TICRE_25370</name>
</gene>
<feature type="transmembrane region" description="Helical" evidence="7">
    <location>
        <begin position="396"/>
        <end position="416"/>
    </location>
</feature>
<evidence type="ECO:0000256" key="7">
    <source>
        <dbReference type="SAM" id="Phobius"/>
    </source>
</evidence>
<dbReference type="Proteomes" id="UP000186112">
    <property type="component" value="Unassembled WGS sequence"/>
</dbReference>
<dbReference type="RefSeq" id="WP_075728647.1">
    <property type="nucleotide sequence ID" value="NZ_LTDM01000066.1"/>
</dbReference>
<dbReference type="Pfam" id="PF01554">
    <property type="entry name" value="MatE"/>
    <property type="match status" value="2"/>
</dbReference>
<evidence type="ECO:0000256" key="1">
    <source>
        <dbReference type="ARBA" id="ARBA00004651"/>
    </source>
</evidence>
<dbReference type="OrthoDB" id="9780160at2"/>
<evidence type="ECO:0000313" key="8">
    <source>
        <dbReference type="EMBL" id="OLS01498.1"/>
    </source>
</evidence>
<evidence type="ECO:0000256" key="4">
    <source>
        <dbReference type="ARBA" id="ARBA00022692"/>
    </source>
</evidence>
<dbReference type="EMBL" id="LTDM01000066">
    <property type="protein sequence ID" value="OLS01498.1"/>
    <property type="molecule type" value="Genomic_DNA"/>
</dbReference>
<dbReference type="GO" id="GO:0042910">
    <property type="term" value="F:xenobiotic transmembrane transporter activity"/>
    <property type="evidence" value="ECO:0007669"/>
    <property type="project" value="InterPro"/>
</dbReference>
<name>A0A1U7M2S9_TISCR</name>
<dbReference type="CDD" id="cd13134">
    <property type="entry name" value="MATE_like_8"/>
    <property type="match status" value="1"/>
</dbReference>
<feature type="transmembrane region" description="Helical" evidence="7">
    <location>
        <begin position="285"/>
        <end position="304"/>
    </location>
</feature>
<feature type="transmembrane region" description="Helical" evidence="7">
    <location>
        <begin position="325"/>
        <end position="345"/>
    </location>
</feature>
<dbReference type="NCBIfam" id="TIGR00797">
    <property type="entry name" value="matE"/>
    <property type="match status" value="1"/>
</dbReference>
<keyword evidence="4 7" id="KW-0812">Transmembrane</keyword>
<dbReference type="AlphaFoldDB" id="A0A1U7M2S9"/>
<dbReference type="InterPro" id="IPR047135">
    <property type="entry name" value="YsiQ"/>
</dbReference>
<comment type="subcellular location">
    <subcellularLocation>
        <location evidence="1">Cell membrane</location>
        <topology evidence="1">Multi-pass membrane protein</topology>
    </subcellularLocation>
</comment>
<evidence type="ECO:0000256" key="5">
    <source>
        <dbReference type="ARBA" id="ARBA00022989"/>
    </source>
</evidence>
<dbReference type="PANTHER" id="PTHR42925:SF2">
    <property type="entry name" value="NA+ DRIVEN MULTIDRUG EFFLUX PUMP"/>
    <property type="match status" value="1"/>
</dbReference>
<organism evidence="8 9">
    <name type="scientific">Tissierella creatinophila DSM 6911</name>
    <dbReference type="NCBI Taxonomy" id="1123403"/>
    <lineage>
        <taxon>Bacteria</taxon>
        <taxon>Bacillati</taxon>
        <taxon>Bacillota</taxon>
        <taxon>Tissierellia</taxon>
        <taxon>Tissierellales</taxon>
        <taxon>Tissierellaceae</taxon>
        <taxon>Tissierella</taxon>
    </lineage>
</organism>
<keyword evidence="6 7" id="KW-0472">Membrane</keyword>
<keyword evidence="9" id="KW-1185">Reference proteome</keyword>
<dbReference type="PIRSF" id="PIRSF006603">
    <property type="entry name" value="DinF"/>
    <property type="match status" value="1"/>
</dbReference>
<reference evidence="8 9" key="1">
    <citation type="submission" date="2016-02" db="EMBL/GenBank/DDBJ databases">
        <title>Genome sequence of Tissierella creatinophila DSM 6911.</title>
        <authorList>
            <person name="Poehlein A."/>
            <person name="Daniel R."/>
        </authorList>
    </citation>
    <scope>NUCLEOTIDE SEQUENCE [LARGE SCALE GENOMIC DNA]</scope>
    <source>
        <strain evidence="8 9">DSM 6911</strain>
    </source>
</reference>
<feature type="transmembrane region" description="Helical" evidence="7">
    <location>
        <begin position="94"/>
        <end position="115"/>
    </location>
</feature>
<feature type="transmembrane region" description="Helical" evidence="7">
    <location>
        <begin position="255"/>
        <end position="273"/>
    </location>
</feature>
<evidence type="ECO:0000256" key="6">
    <source>
        <dbReference type="ARBA" id="ARBA00023136"/>
    </source>
</evidence>
<feature type="transmembrane region" description="Helical" evidence="7">
    <location>
        <begin position="12"/>
        <end position="30"/>
    </location>
</feature>
<feature type="transmembrane region" description="Helical" evidence="7">
    <location>
        <begin position="59"/>
        <end position="82"/>
    </location>
</feature>
<evidence type="ECO:0000256" key="3">
    <source>
        <dbReference type="ARBA" id="ARBA00022475"/>
    </source>
</evidence>
<feature type="transmembrane region" description="Helical" evidence="7">
    <location>
        <begin position="168"/>
        <end position="189"/>
    </location>
</feature>
<sequence>MKKTLEGFKDKKFLITILTLILPIALQNLISSSLNMVDNVMIGKLGESSIAAVGLVNQYFFIFMLCLSGINAGAGIFISQFWGRKDTRNIRRMLGLEILLSIFAAVLFGVVAFLSPESIIKIFTNNAEVITLGSSYIKVISITFLITAISMAYSTALRCMGIAKAPMYGSLIGVLTNAFLNWVLIFGNLGFTARGVVGAAIATSIARTIEMVYILVVSYKSNEVIRCRVKEMFSFNKGFIASYFKTSSSVIINELIWSLGVSTYSIIYARIGIREVASMQIASTVNNMFMVLGIGLATAGAIIVGNKIGEEKTDEALDYAKRLGVLAPLVGLISGVALYIGAPYIVKIFNIDESTVRMTIDVLKIMAVFAPLRFFNVLMIVGVFRGGGDTTYSMLVQLGTIWFFAIPIGFLGAVYFKLTLPTVVFLLCSEEIVKVVFELKRLRSGKWMKNIASSLEKEKPINNTMVTDVN</sequence>
<feature type="transmembrane region" description="Helical" evidence="7">
    <location>
        <begin position="195"/>
        <end position="216"/>
    </location>
</feature>